<feature type="domain" description="Polymerase/histidinol phosphatase N-terminal" evidence="1">
    <location>
        <begin position="8"/>
        <end position="73"/>
    </location>
</feature>
<dbReference type="PANTHER" id="PTHR42924">
    <property type="entry name" value="EXONUCLEASE"/>
    <property type="match status" value="1"/>
</dbReference>
<dbReference type="SUPFAM" id="SSF89550">
    <property type="entry name" value="PHP domain-like"/>
    <property type="match status" value="1"/>
</dbReference>
<dbReference type="InterPro" id="IPR003141">
    <property type="entry name" value="Pol/His_phosphatase_N"/>
</dbReference>
<dbReference type="GO" id="GO:0035312">
    <property type="term" value="F:5'-3' DNA exonuclease activity"/>
    <property type="evidence" value="ECO:0007669"/>
    <property type="project" value="TreeGrafter"/>
</dbReference>
<sequence length="281" mass="30066">MLYLVNSYDLHTHSTASDGAYAPAELVRQAHAAGVTHLALTDHDCTHGVAEAQAEAAQCGLKLIPAVEISTTWHGKSVHIVGLAIDPDCPELQQGLGRLQTQRLARAEEMGHNLAKNGIEGGFEAARSLAGLGMITRTHFAQYLAGLGLAGSVRQVFERYLVQGKPGYVHTEWADMKEAVGWIKTAGGVAVLAHPQRYKLTASWLGRLLIEFKSVGGEALEVVAGTASLGDIQSSASAARRHGLLASVGSDFHSPDNSWLKLGRLPELPKDLSPVWSVWNE</sequence>
<organism evidence="2 3">
    <name type="scientific">Candidatus Methylumidiphilus alinenensis</name>
    <dbReference type="NCBI Taxonomy" id="2202197"/>
    <lineage>
        <taxon>Bacteria</taxon>
        <taxon>Pseudomonadati</taxon>
        <taxon>Pseudomonadota</taxon>
        <taxon>Gammaproteobacteria</taxon>
        <taxon>Methylococcales</taxon>
        <taxon>Candidatus Methylumidiphilus</taxon>
    </lineage>
</organism>
<dbReference type="PANTHER" id="PTHR42924:SF3">
    <property type="entry name" value="POLYMERASE_HISTIDINOL PHOSPHATASE N-TERMINAL DOMAIN-CONTAINING PROTEIN"/>
    <property type="match status" value="1"/>
</dbReference>
<evidence type="ECO:0000313" key="3">
    <source>
        <dbReference type="Proteomes" id="UP000249396"/>
    </source>
</evidence>
<name>A0A2W4QUL1_9GAMM</name>
<dbReference type="Gene3D" id="1.10.150.650">
    <property type="match status" value="1"/>
</dbReference>
<gene>
    <name evidence="2" type="ORF">DM484_26115</name>
</gene>
<dbReference type="InterPro" id="IPR052018">
    <property type="entry name" value="PHP_domain"/>
</dbReference>
<dbReference type="GO" id="GO:0004534">
    <property type="term" value="F:5'-3' RNA exonuclease activity"/>
    <property type="evidence" value="ECO:0007669"/>
    <property type="project" value="TreeGrafter"/>
</dbReference>
<dbReference type="Gene3D" id="3.20.20.140">
    <property type="entry name" value="Metal-dependent hydrolases"/>
    <property type="match status" value="1"/>
</dbReference>
<accession>A0A2W4QUL1</accession>
<reference evidence="2 3" key="1">
    <citation type="journal article" date="2018" name="Aquat. Microb. Ecol.">
        <title>Gammaproteobacterial methanotrophs dominate.</title>
        <authorList>
            <person name="Rissanen A.J."/>
            <person name="Saarenheimo J."/>
            <person name="Tiirola M."/>
            <person name="Peura S."/>
            <person name="Aalto S.L."/>
            <person name="Karvinen A."/>
            <person name="Nykanen H."/>
        </authorList>
    </citation>
    <scope>NUCLEOTIDE SEQUENCE [LARGE SCALE GENOMIC DNA]</scope>
    <source>
        <strain evidence="2">AMbin10</strain>
    </source>
</reference>
<dbReference type="AlphaFoldDB" id="A0A2W4QUL1"/>
<dbReference type="CDD" id="cd07438">
    <property type="entry name" value="PHP_HisPPase_AMP"/>
    <property type="match status" value="1"/>
</dbReference>
<proteinExistence type="predicted"/>
<comment type="caution">
    <text evidence="2">The sequence shown here is derived from an EMBL/GenBank/DDBJ whole genome shotgun (WGS) entry which is preliminary data.</text>
</comment>
<protein>
    <submittedName>
        <fullName evidence="2">Phosphatase</fullName>
    </submittedName>
</protein>
<dbReference type="EMBL" id="QJPH01000518">
    <property type="protein sequence ID" value="PZN71558.1"/>
    <property type="molecule type" value="Genomic_DNA"/>
</dbReference>
<dbReference type="InterPro" id="IPR004013">
    <property type="entry name" value="PHP_dom"/>
</dbReference>
<dbReference type="Pfam" id="PF02811">
    <property type="entry name" value="PHP"/>
    <property type="match status" value="1"/>
</dbReference>
<dbReference type="InterPro" id="IPR016195">
    <property type="entry name" value="Pol/histidinol_Pase-like"/>
</dbReference>
<dbReference type="SMART" id="SM00481">
    <property type="entry name" value="POLIIIAc"/>
    <property type="match status" value="1"/>
</dbReference>
<dbReference type="Proteomes" id="UP000249396">
    <property type="component" value="Unassembled WGS sequence"/>
</dbReference>
<evidence type="ECO:0000259" key="1">
    <source>
        <dbReference type="SMART" id="SM00481"/>
    </source>
</evidence>
<evidence type="ECO:0000313" key="2">
    <source>
        <dbReference type="EMBL" id="PZN71558.1"/>
    </source>
</evidence>